<accession>A0A246HNG3</accession>
<dbReference type="PANTHER" id="PTHR33164">
    <property type="entry name" value="TRANSCRIPTIONAL REGULATOR, MARR FAMILY"/>
    <property type="match status" value="1"/>
</dbReference>
<evidence type="ECO:0000259" key="1">
    <source>
        <dbReference type="PROSITE" id="PS50995"/>
    </source>
</evidence>
<dbReference type="GO" id="GO:0003700">
    <property type="term" value="F:DNA-binding transcription factor activity"/>
    <property type="evidence" value="ECO:0007669"/>
    <property type="project" value="InterPro"/>
</dbReference>
<dbReference type="PRINTS" id="PR00598">
    <property type="entry name" value="HTHMARR"/>
</dbReference>
<dbReference type="AlphaFoldDB" id="A0A246HNG3"/>
<evidence type="ECO:0000313" key="2">
    <source>
        <dbReference type="EMBL" id="OWQ54357.1"/>
    </source>
</evidence>
<dbReference type="Gene3D" id="1.10.10.10">
    <property type="entry name" value="Winged helix-like DNA-binding domain superfamily/Winged helix DNA-binding domain"/>
    <property type="match status" value="1"/>
</dbReference>
<dbReference type="InterPro" id="IPR039422">
    <property type="entry name" value="MarR/SlyA-like"/>
</dbReference>
<evidence type="ECO:0000313" key="3">
    <source>
        <dbReference type="Proteomes" id="UP000198157"/>
    </source>
</evidence>
<reference evidence="2 3" key="1">
    <citation type="submission" date="2017-06" db="EMBL/GenBank/DDBJ databases">
        <authorList>
            <person name="Kim H.J."/>
            <person name="Triplett B.A."/>
        </authorList>
    </citation>
    <scope>NUCLEOTIDE SEQUENCE [LARGE SCALE GENOMIC DNA]</scope>
    <source>
        <strain evidence="2 3">13146</strain>
    </source>
</reference>
<dbReference type="Pfam" id="PF01047">
    <property type="entry name" value="MarR"/>
    <property type="match status" value="1"/>
</dbReference>
<organism evidence="2 3">
    <name type="scientific">Stenotrophomonas maltophilia</name>
    <name type="common">Pseudomonas maltophilia</name>
    <name type="synonym">Xanthomonas maltophilia</name>
    <dbReference type="NCBI Taxonomy" id="40324"/>
    <lineage>
        <taxon>Bacteria</taxon>
        <taxon>Pseudomonadati</taxon>
        <taxon>Pseudomonadota</taxon>
        <taxon>Gammaproteobacteria</taxon>
        <taxon>Lysobacterales</taxon>
        <taxon>Lysobacteraceae</taxon>
        <taxon>Stenotrophomonas</taxon>
        <taxon>Stenotrophomonas maltophilia group</taxon>
    </lineage>
</organism>
<gene>
    <name evidence="2" type="ORF">CEE60_08140</name>
</gene>
<dbReference type="InterPro" id="IPR036388">
    <property type="entry name" value="WH-like_DNA-bd_sf"/>
</dbReference>
<dbReference type="InterPro" id="IPR036390">
    <property type="entry name" value="WH_DNA-bd_sf"/>
</dbReference>
<name>A0A246HNG3_STEMA</name>
<dbReference type="InterPro" id="IPR000835">
    <property type="entry name" value="HTH_MarR-typ"/>
</dbReference>
<dbReference type="PANTHER" id="PTHR33164:SF57">
    <property type="entry name" value="MARR-FAMILY TRANSCRIPTIONAL REGULATOR"/>
    <property type="match status" value="1"/>
</dbReference>
<feature type="domain" description="HTH marR-type" evidence="1">
    <location>
        <begin position="16"/>
        <end position="152"/>
    </location>
</feature>
<dbReference type="EMBL" id="NIVS01000019">
    <property type="protein sequence ID" value="OWQ54357.1"/>
    <property type="molecule type" value="Genomic_DNA"/>
</dbReference>
<dbReference type="SMART" id="SM00347">
    <property type="entry name" value="HTH_MARR"/>
    <property type="match status" value="1"/>
</dbReference>
<comment type="caution">
    <text evidence="2">The sequence shown here is derived from an EMBL/GenBank/DDBJ whole genome shotgun (WGS) entry which is preliminary data.</text>
</comment>
<dbReference type="SUPFAM" id="SSF46785">
    <property type="entry name" value="Winged helix' DNA-binding domain"/>
    <property type="match status" value="1"/>
</dbReference>
<protein>
    <submittedName>
        <fullName evidence="2">MarR family transcriptional regulator</fullName>
    </submittedName>
</protein>
<proteinExistence type="predicted"/>
<dbReference type="PROSITE" id="PS50995">
    <property type="entry name" value="HTH_MARR_2"/>
    <property type="match status" value="1"/>
</dbReference>
<dbReference type="Proteomes" id="UP000198157">
    <property type="component" value="Unassembled WGS sequence"/>
</dbReference>
<dbReference type="OrthoDB" id="5974674at2"/>
<dbReference type="GO" id="GO:0006950">
    <property type="term" value="P:response to stress"/>
    <property type="evidence" value="ECO:0007669"/>
    <property type="project" value="TreeGrafter"/>
</dbReference>
<sequence>MPAKNKVQDTHNSSALKSLHLSMVSLASVMNRPRNDERLIQEAGVTLDQALFRLLVVIERVGPIGVVDLADRLGRDYTTISRQVAKLAAMELVTRRGNPEDRRIREATIAPKGKEMTDRLDAARERIGREIFASWSAQDVSELVRLMAQFASALEAREREP</sequence>